<dbReference type="SUPFAM" id="SSF53335">
    <property type="entry name" value="S-adenosyl-L-methionine-dependent methyltransferases"/>
    <property type="match status" value="1"/>
</dbReference>
<dbReference type="GO" id="GO:0032259">
    <property type="term" value="P:methylation"/>
    <property type="evidence" value="ECO:0007669"/>
    <property type="project" value="InterPro"/>
</dbReference>
<dbReference type="Gene3D" id="3.40.50.150">
    <property type="entry name" value="Vaccinia Virus protein VP39"/>
    <property type="match status" value="1"/>
</dbReference>
<gene>
    <name evidence="1" type="ORF">Aph01nite_68020</name>
</gene>
<evidence type="ECO:0008006" key="3">
    <source>
        <dbReference type="Google" id="ProtNLM"/>
    </source>
</evidence>
<dbReference type="GO" id="GO:0003676">
    <property type="term" value="F:nucleic acid binding"/>
    <property type="evidence" value="ECO:0007669"/>
    <property type="project" value="InterPro"/>
</dbReference>
<organism evidence="1 2">
    <name type="scientific">Acrocarpospora phusangensis</name>
    <dbReference type="NCBI Taxonomy" id="1070424"/>
    <lineage>
        <taxon>Bacteria</taxon>
        <taxon>Bacillati</taxon>
        <taxon>Actinomycetota</taxon>
        <taxon>Actinomycetes</taxon>
        <taxon>Streptosporangiales</taxon>
        <taxon>Streptosporangiaceae</taxon>
        <taxon>Acrocarpospora</taxon>
    </lineage>
</organism>
<reference evidence="1" key="1">
    <citation type="submission" date="2021-01" db="EMBL/GenBank/DDBJ databases">
        <title>Whole genome shotgun sequence of Acrocarpospora phusangensis NBRC 108782.</title>
        <authorList>
            <person name="Komaki H."/>
            <person name="Tamura T."/>
        </authorList>
    </citation>
    <scope>NUCLEOTIDE SEQUENCE</scope>
    <source>
        <strain evidence="1">NBRC 108782</strain>
    </source>
</reference>
<evidence type="ECO:0000313" key="1">
    <source>
        <dbReference type="EMBL" id="GIH28492.1"/>
    </source>
</evidence>
<dbReference type="PROSITE" id="PS00092">
    <property type="entry name" value="N6_MTASE"/>
    <property type="match status" value="1"/>
</dbReference>
<dbReference type="InterPro" id="IPR029063">
    <property type="entry name" value="SAM-dependent_MTases_sf"/>
</dbReference>
<accession>A0A919QGF1</accession>
<dbReference type="GO" id="GO:0008168">
    <property type="term" value="F:methyltransferase activity"/>
    <property type="evidence" value="ECO:0007669"/>
    <property type="project" value="InterPro"/>
</dbReference>
<dbReference type="EMBL" id="BOOA01000083">
    <property type="protein sequence ID" value="GIH28492.1"/>
    <property type="molecule type" value="Genomic_DNA"/>
</dbReference>
<keyword evidence="2" id="KW-1185">Reference proteome</keyword>
<protein>
    <recommendedName>
        <fullName evidence="3">Methyltransferase</fullName>
    </recommendedName>
</protein>
<dbReference type="AlphaFoldDB" id="A0A919QGF1"/>
<name>A0A919QGF1_9ACTN</name>
<comment type="caution">
    <text evidence="1">The sequence shown here is derived from an EMBL/GenBank/DDBJ whole genome shotgun (WGS) entry which is preliminary data.</text>
</comment>
<sequence length="241" mass="26598">MASLSRETRRYVFEENPHIFGSERIAKMATLEFPRSQNVSVDVVSADSDARREPDYGDVDLILTDPPYFDYIAYDELSAFYRAWLVNSDLAAKPLHPPATGDRVKEFGTRLGRALWIAASRLKPTGLLAFTYHSSNPDAWSAVGIALDEAALRVTALWPVLTDPHMGHHGKKGSCEHDLVVVARPSLIAHSGPAPFEGTDDPAEAWVADAARVLQLGEADRMNLRLAYETCSPRWGVLDVP</sequence>
<evidence type="ECO:0000313" key="2">
    <source>
        <dbReference type="Proteomes" id="UP000640052"/>
    </source>
</evidence>
<dbReference type="InterPro" id="IPR002052">
    <property type="entry name" value="DNA_methylase_N6_adenine_CS"/>
</dbReference>
<proteinExistence type="predicted"/>
<dbReference type="Proteomes" id="UP000640052">
    <property type="component" value="Unassembled WGS sequence"/>
</dbReference>